<feature type="transmembrane region" description="Helical" evidence="8">
    <location>
        <begin position="371"/>
        <end position="390"/>
    </location>
</feature>
<dbReference type="SUPFAM" id="SSF103473">
    <property type="entry name" value="MFS general substrate transporter"/>
    <property type="match status" value="1"/>
</dbReference>
<dbReference type="PROSITE" id="PS50850">
    <property type="entry name" value="MFS"/>
    <property type="match status" value="1"/>
</dbReference>
<dbReference type="InterPro" id="IPR005828">
    <property type="entry name" value="MFS_sugar_transport-like"/>
</dbReference>
<feature type="transmembrane region" description="Helical" evidence="8">
    <location>
        <begin position="276"/>
        <end position="297"/>
    </location>
</feature>
<dbReference type="InterPro" id="IPR036259">
    <property type="entry name" value="MFS_trans_sf"/>
</dbReference>
<feature type="transmembrane region" description="Helical" evidence="8">
    <location>
        <begin position="342"/>
        <end position="365"/>
    </location>
</feature>
<dbReference type="PANTHER" id="PTHR48022">
    <property type="entry name" value="PLASTIDIC GLUCOSE TRANSPORTER 4"/>
    <property type="match status" value="1"/>
</dbReference>
<evidence type="ECO:0000256" key="6">
    <source>
        <dbReference type="ARBA" id="ARBA00023136"/>
    </source>
</evidence>
<evidence type="ECO:0000313" key="11">
    <source>
        <dbReference type="Proteomes" id="UP000766486"/>
    </source>
</evidence>
<evidence type="ECO:0000256" key="3">
    <source>
        <dbReference type="ARBA" id="ARBA00022448"/>
    </source>
</evidence>
<dbReference type="PRINTS" id="PR00171">
    <property type="entry name" value="SUGRTRNSPORT"/>
</dbReference>
<feature type="transmembrane region" description="Helical" evidence="8">
    <location>
        <begin position="151"/>
        <end position="172"/>
    </location>
</feature>
<evidence type="ECO:0000256" key="1">
    <source>
        <dbReference type="ARBA" id="ARBA00004141"/>
    </source>
</evidence>
<evidence type="ECO:0000259" key="9">
    <source>
        <dbReference type="PROSITE" id="PS50850"/>
    </source>
</evidence>
<evidence type="ECO:0000313" key="10">
    <source>
        <dbReference type="EMBL" id="VUC25612.1"/>
    </source>
</evidence>
<feature type="transmembrane region" description="Helical" evidence="8">
    <location>
        <begin position="95"/>
        <end position="113"/>
    </location>
</feature>
<comment type="subcellular location">
    <subcellularLocation>
        <location evidence="1">Membrane</location>
        <topology evidence="1">Multi-pass membrane protein</topology>
    </subcellularLocation>
</comment>
<evidence type="ECO:0000256" key="7">
    <source>
        <dbReference type="RuleBase" id="RU003346"/>
    </source>
</evidence>
<feature type="domain" description="Major facilitator superfamily (MFS) profile" evidence="9">
    <location>
        <begin position="15"/>
        <end position="455"/>
    </location>
</feature>
<keyword evidence="6 8" id="KW-0472">Membrane</keyword>
<dbReference type="InterPro" id="IPR003663">
    <property type="entry name" value="Sugar/inositol_transpt"/>
</dbReference>
<keyword evidence="3 7" id="KW-0813">Transport</keyword>
<evidence type="ECO:0000256" key="8">
    <source>
        <dbReference type="SAM" id="Phobius"/>
    </source>
</evidence>
<dbReference type="NCBIfam" id="TIGR00879">
    <property type="entry name" value="SP"/>
    <property type="match status" value="1"/>
</dbReference>
<feature type="transmembrane region" description="Helical" evidence="8">
    <location>
        <begin position="12"/>
        <end position="33"/>
    </location>
</feature>
<dbReference type="Proteomes" id="UP000766486">
    <property type="component" value="Unassembled WGS sequence"/>
</dbReference>
<evidence type="ECO:0000256" key="5">
    <source>
        <dbReference type="ARBA" id="ARBA00022989"/>
    </source>
</evidence>
<dbReference type="InterPro" id="IPR020846">
    <property type="entry name" value="MFS_dom"/>
</dbReference>
<dbReference type="Pfam" id="PF00083">
    <property type="entry name" value="Sugar_tr"/>
    <property type="match status" value="1"/>
</dbReference>
<dbReference type="EMBL" id="CABFNS010000737">
    <property type="protein sequence ID" value="VUC25612.1"/>
    <property type="molecule type" value="Genomic_DNA"/>
</dbReference>
<keyword evidence="5 8" id="KW-1133">Transmembrane helix</keyword>
<dbReference type="InterPro" id="IPR050360">
    <property type="entry name" value="MFS_Sugar_Transporters"/>
</dbReference>
<comment type="similarity">
    <text evidence="2 7">Belongs to the major facilitator superfamily. Sugar transporter (TC 2.A.1.1) family.</text>
</comment>
<feature type="transmembrane region" description="Helical" evidence="8">
    <location>
        <begin position="309"/>
        <end position="330"/>
    </location>
</feature>
<dbReference type="PANTHER" id="PTHR48022:SF38">
    <property type="entry name" value="MAJOR FACILITATOR SUPERFAMILY (MFS) PROFILE DOMAIN-CONTAINING PROTEIN-RELATED"/>
    <property type="match status" value="1"/>
</dbReference>
<feature type="transmembrane region" description="Helical" evidence="8">
    <location>
        <begin position="430"/>
        <end position="451"/>
    </location>
</feature>
<proteinExistence type="inferred from homology"/>
<evidence type="ECO:0000256" key="2">
    <source>
        <dbReference type="ARBA" id="ARBA00010992"/>
    </source>
</evidence>
<comment type="caution">
    <text evidence="10">The sequence shown here is derived from an EMBL/GenBank/DDBJ whole genome shotgun (WGS) entry which is preliminary data.</text>
</comment>
<reference evidence="10 11" key="1">
    <citation type="submission" date="2019-06" db="EMBL/GenBank/DDBJ databases">
        <authorList>
            <person name="Broberg M."/>
        </authorList>
    </citation>
    <scope>NUCLEOTIDE SEQUENCE [LARGE SCALE GENOMIC DNA]</scope>
</reference>
<keyword evidence="4 8" id="KW-0812">Transmembrane</keyword>
<keyword evidence="11" id="KW-1185">Reference proteome</keyword>
<feature type="transmembrane region" description="Helical" evidence="8">
    <location>
        <begin position="119"/>
        <end position="139"/>
    </location>
</feature>
<dbReference type="Gene3D" id="1.20.1250.20">
    <property type="entry name" value="MFS general substrate transporter like domains"/>
    <property type="match status" value="1"/>
</dbReference>
<name>A0ABY6U655_BIOOC</name>
<feature type="transmembrane region" description="Helical" evidence="8">
    <location>
        <begin position="63"/>
        <end position="83"/>
    </location>
</feature>
<gene>
    <name evidence="10" type="ORF">CLO192961_LOCUS172233</name>
</gene>
<evidence type="ECO:0000256" key="4">
    <source>
        <dbReference type="ARBA" id="ARBA00022692"/>
    </source>
</evidence>
<sequence>MAASEVKHSWYALSIVFALCLGSLTYGYAFSIISTTLGQPGFYSFFELTQDSTDPEYSYTNRIIGAANGLFSAGAFMGCWTMGFTCDSWGRKKSLYFGTSVALVGTALQAGSAHIGMFLFARFLTGLGAGCLVSIVPIMQAEIAPPSTRGFLVGQHGFVLVLGYVFAGWIGYGCYFSESKSFQWRFPLACGCIWPSAVLILTPWIPESPRWLILRNRKDDAWEILSKMNNRADDPDERFAREEFYQICQQIDAERVLLETENTWTLFTKPSYRKRMLCGFFTFFSNESSGILVIYNYSVIIYQGLGFSGHVPLLLSGIYTTIGALGNYVNALLADRIGRKPLFIIGLGGCLVSLIFETALDSFYLGSDNEAGLRAALFFLFLHLAFFIYCSEIFPNHIRPKGMAWSTGWLFLTTIPYLEAAPTAFEKVQWRYYILFIVLTSINIVIIYFLFPETKGLTLEEVGERFNDEVAVHITHITEEERNKLDATLGNEFTMHVESVARNETINTRANKGA</sequence>
<accession>A0ABY6U655</accession>
<organism evidence="10 11">
    <name type="scientific">Bionectria ochroleuca</name>
    <name type="common">Gliocladium roseum</name>
    <dbReference type="NCBI Taxonomy" id="29856"/>
    <lineage>
        <taxon>Eukaryota</taxon>
        <taxon>Fungi</taxon>
        <taxon>Dikarya</taxon>
        <taxon>Ascomycota</taxon>
        <taxon>Pezizomycotina</taxon>
        <taxon>Sordariomycetes</taxon>
        <taxon>Hypocreomycetidae</taxon>
        <taxon>Hypocreales</taxon>
        <taxon>Bionectriaceae</taxon>
        <taxon>Clonostachys</taxon>
    </lineage>
</organism>
<protein>
    <recommendedName>
        <fullName evidence="9">Major facilitator superfamily (MFS) profile domain-containing protein</fullName>
    </recommendedName>
</protein>